<organism evidence="1 2">
    <name type="scientific">Chelatococcus asaccharovorans</name>
    <dbReference type="NCBI Taxonomy" id="28210"/>
    <lineage>
        <taxon>Bacteria</taxon>
        <taxon>Pseudomonadati</taxon>
        <taxon>Pseudomonadota</taxon>
        <taxon>Alphaproteobacteria</taxon>
        <taxon>Hyphomicrobiales</taxon>
        <taxon>Chelatococcaceae</taxon>
        <taxon>Chelatococcus</taxon>
    </lineage>
</organism>
<dbReference type="Proteomes" id="UP000248021">
    <property type="component" value="Unassembled WGS sequence"/>
</dbReference>
<name>A0A2V3UBR0_9HYPH</name>
<keyword evidence="2" id="KW-1185">Reference proteome</keyword>
<evidence type="ECO:0000313" key="1">
    <source>
        <dbReference type="EMBL" id="PXW61954.1"/>
    </source>
</evidence>
<reference evidence="1 2" key="1">
    <citation type="submission" date="2018-05" db="EMBL/GenBank/DDBJ databases">
        <title>Genomic Encyclopedia of Type Strains, Phase IV (KMG-IV): sequencing the most valuable type-strain genomes for metagenomic binning, comparative biology and taxonomic classification.</title>
        <authorList>
            <person name="Goeker M."/>
        </authorList>
    </citation>
    <scope>NUCLEOTIDE SEQUENCE [LARGE SCALE GENOMIC DNA]</scope>
    <source>
        <strain evidence="1 2">DSM 6462</strain>
    </source>
</reference>
<dbReference type="OrthoDB" id="7343943at2"/>
<dbReference type="SUPFAM" id="SSF52317">
    <property type="entry name" value="Class I glutamine amidotransferase-like"/>
    <property type="match status" value="1"/>
</dbReference>
<evidence type="ECO:0000313" key="2">
    <source>
        <dbReference type="Proteomes" id="UP000248021"/>
    </source>
</evidence>
<dbReference type="InterPro" id="IPR029062">
    <property type="entry name" value="Class_I_gatase-like"/>
</dbReference>
<dbReference type="AlphaFoldDB" id="A0A2V3UBR0"/>
<dbReference type="RefSeq" id="WP_110374225.1">
    <property type="nucleotide sequence ID" value="NZ_CAKNFM010000006.1"/>
</dbReference>
<protein>
    <recommendedName>
        <fullName evidence="3">Glutamine amidotransferase</fullName>
    </recommendedName>
</protein>
<sequence length="212" mass="24216">MSVLAIHPGTYYHIQSLEHAPFAPYFDALVRPENLGWGELERYDVLFIPCRTPADRILPHRDILQRYLDEGRTIISTGESHSELYLPGVSFTPQPTNWWWWLTPGADLGVRAVNTDHSLFRYLPEQDLTWHLHGWFDAPEGATVLAVNEAGKPILYVDDVSTNGRLIVTSLDPLFHHGSHFMPATTRFLNGFLPWMRDHARRRPPEGEGPQG</sequence>
<comment type="caution">
    <text evidence="1">The sequence shown here is derived from an EMBL/GenBank/DDBJ whole genome shotgun (WGS) entry which is preliminary data.</text>
</comment>
<proteinExistence type="predicted"/>
<gene>
    <name evidence="1" type="ORF">C7450_103476</name>
</gene>
<accession>A0A2V3UBR0</accession>
<evidence type="ECO:0008006" key="3">
    <source>
        <dbReference type="Google" id="ProtNLM"/>
    </source>
</evidence>
<dbReference type="EMBL" id="QJJK01000003">
    <property type="protein sequence ID" value="PXW61954.1"/>
    <property type="molecule type" value="Genomic_DNA"/>
</dbReference>